<dbReference type="EMBL" id="BMNI01000004">
    <property type="protein sequence ID" value="GGO89995.1"/>
    <property type="molecule type" value="Genomic_DNA"/>
</dbReference>
<organism evidence="1 2">
    <name type="scientific">Nocardioides phosphati</name>
    <dbReference type="NCBI Taxonomy" id="1867775"/>
    <lineage>
        <taxon>Bacteria</taxon>
        <taxon>Bacillati</taxon>
        <taxon>Actinomycetota</taxon>
        <taxon>Actinomycetes</taxon>
        <taxon>Propionibacteriales</taxon>
        <taxon>Nocardioidaceae</taxon>
        <taxon>Nocardioides</taxon>
    </lineage>
</organism>
<proteinExistence type="predicted"/>
<comment type="caution">
    <text evidence="1">The sequence shown here is derived from an EMBL/GenBank/DDBJ whole genome shotgun (WGS) entry which is preliminary data.</text>
</comment>
<sequence>MPRVIDRRDPSDDIVRRMKKPRLPQIPKAALPAPLSAALPSPATVRTSVRTARLAVKVTVAAVPPVIRHGDLRAVKHLPFVLTHLDDAAVVAGAITDPVGSAVRAPGAAARLGVRGAVGGARLGVRGGNAVLRTPGRVIRRR</sequence>
<protein>
    <submittedName>
        <fullName evidence="1">Uncharacterized protein</fullName>
    </submittedName>
</protein>
<accession>A0ABQ2NFK7</accession>
<name>A0ABQ2NFK7_9ACTN</name>
<keyword evidence="2" id="KW-1185">Reference proteome</keyword>
<dbReference type="Proteomes" id="UP000655410">
    <property type="component" value="Unassembled WGS sequence"/>
</dbReference>
<evidence type="ECO:0000313" key="2">
    <source>
        <dbReference type="Proteomes" id="UP000655410"/>
    </source>
</evidence>
<gene>
    <name evidence="1" type="ORF">GCM10011584_20780</name>
</gene>
<evidence type="ECO:0000313" key="1">
    <source>
        <dbReference type="EMBL" id="GGO89995.1"/>
    </source>
</evidence>
<reference evidence="2" key="1">
    <citation type="journal article" date="2019" name="Int. J. Syst. Evol. Microbiol.">
        <title>The Global Catalogue of Microorganisms (GCM) 10K type strain sequencing project: providing services to taxonomists for standard genome sequencing and annotation.</title>
        <authorList>
            <consortium name="The Broad Institute Genomics Platform"/>
            <consortium name="The Broad Institute Genome Sequencing Center for Infectious Disease"/>
            <person name="Wu L."/>
            <person name="Ma J."/>
        </authorList>
    </citation>
    <scope>NUCLEOTIDE SEQUENCE [LARGE SCALE GENOMIC DNA]</scope>
    <source>
        <strain evidence="2">CGMCC 4.7371</strain>
    </source>
</reference>